<dbReference type="GO" id="GO:0005634">
    <property type="term" value="C:nucleus"/>
    <property type="evidence" value="ECO:0007669"/>
    <property type="project" value="UniProtKB-SubCell"/>
</dbReference>
<dbReference type="Pfam" id="PF03101">
    <property type="entry name" value="FAR1"/>
    <property type="match status" value="1"/>
</dbReference>
<dbReference type="InterPro" id="IPR018289">
    <property type="entry name" value="MULE_transposase_dom"/>
</dbReference>
<keyword evidence="2 6" id="KW-0479">Metal-binding</keyword>
<evidence type="ECO:0000313" key="8">
    <source>
        <dbReference type="Proteomes" id="UP000515211"/>
    </source>
</evidence>
<dbReference type="SMART" id="SM00575">
    <property type="entry name" value="ZnF_PMZ"/>
    <property type="match status" value="1"/>
</dbReference>
<evidence type="ECO:0000256" key="5">
    <source>
        <dbReference type="PROSITE-ProRule" id="PRU00325"/>
    </source>
</evidence>
<keyword evidence="8" id="KW-1185">Reference proteome</keyword>
<comment type="similarity">
    <text evidence="1 6">Belongs to the FHY3/FAR1 family.</text>
</comment>
<dbReference type="GO" id="GO:0008270">
    <property type="term" value="F:zinc ion binding"/>
    <property type="evidence" value="ECO:0007669"/>
    <property type="project" value="UniProtKB-UniRule"/>
</dbReference>
<dbReference type="KEGG" id="adu:107464713"/>
<dbReference type="PANTHER" id="PTHR31669">
    <property type="entry name" value="PROTEIN FAR1-RELATED SEQUENCE 10-RELATED"/>
    <property type="match status" value="1"/>
</dbReference>
<dbReference type="Proteomes" id="UP000515211">
    <property type="component" value="Chromosome 9"/>
</dbReference>
<reference evidence="8" key="1">
    <citation type="journal article" date="2016" name="Nat. Genet.">
        <title>The genome sequences of Arachis duranensis and Arachis ipaensis, the diploid ancestors of cultivated peanut.</title>
        <authorList>
            <person name="Bertioli D.J."/>
            <person name="Cannon S.B."/>
            <person name="Froenicke L."/>
            <person name="Huang G."/>
            <person name="Farmer A.D."/>
            <person name="Cannon E.K."/>
            <person name="Liu X."/>
            <person name="Gao D."/>
            <person name="Clevenger J."/>
            <person name="Dash S."/>
            <person name="Ren L."/>
            <person name="Moretzsohn M.C."/>
            <person name="Shirasawa K."/>
            <person name="Huang W."/>
            <person name="Vidigal B."/>
            <person name="Abernathy B."/>
            <person name="Chu Y."/>
            <person name="Niederhuth C.E."/>
            <person name="Umale P."/>
            <person name="Araujo A.C."/>
            <person name="Kozik A."/>
            <person name="Kim K.D."/>
            <person name="Burow M.D."/>
            <person name="Varshney R.K."/>
            <person name="Wang X."/>
            <person name="Zhang X."/>
            <person name="Barkley N."/>
            <person name="Guimaraes P.M."/>
            <person name="Isobe S."/>
            <person name="Guo B."/>
            <person name="Liao B."/>
            <person name="Stalker H.T."/>
            <person name="Schmitz R.J."/>
            <person name="Scheffler B.E."/>
            <person name="Leal-Bertioli S.C."/>
            <person name="Xun X."/>
            <person name="Jackson S.A."/>
            <person name="Michelmore R."/>
            <person name="Ozias-Akins P."/>
        </authorList>
    </citation>
    <scope>NUCLEOTIDE SEQUENCE [LARGE SCALE GENOMIC DNA]</scope>
    <source>
        <strain evidence="8">cv. V14167</strain>
    </source>
</reference>
<dbReference type="AlphaFoldDB" id="A0A9C6TA96"/>
<dbReference type="InterPro" id="IPR004330">
    <property type="entry name" value="FAR1_DNA_bnd_dom"/>
</dbReference>
<dbReference type="GO" id="GO:0006355">
    <property type="term" value="P:regulation of DNA-templated transcription"/>
    <property type="evidence" value="ECO:0007669"/>
    <property type="project" value="UniProtKB-UniRule"/>
</dbReference>
<dbReference type="Pfam" id="PF04434">
    <property type="entry name" value="SWIM"/>
    <property type="match status" value="1"/>
</dbReference>
<evidence type="ECO:0000256" key="6">
    <source>
        <dbReference type="RuleBase" id="RU367018"/>
    </source>
</evidence>
<accession>A0A9C6TA96</accession>
<evidence type="ECO:0000256" key="3">
    <source>
        <dbReference type="ARBA" id="ARBA00022771"/>
    </source>
</evidence>
<sequence>MDHFVSSLFLQDENVRADNDPLAWEDIEGCRVSENYAEEVQGVDSNVDKFFNDTFYDNWDERAFDGIDELGYMNLKEITASEVRLLHFRDQTVAFSFYQLYSKMNGFAVRKNRIRRNVKNEVTQQQFICFWDGFRDTGPENDSHRRKCEPKPETRCGCLAEMRVHTIILFGDVLAFDATYCKNRYICPLVVFSRVNHHNQTIVFAAMLVANEKEETYTWLLKQFLEAMKGKAPGCVITDWDNAMKKAIESVFPSAYYRLCAWHLLRNATSNLSNPTFTSEFKKCMLFYYEISEFEDWWVKLVTELGLQHNEWVCDLYARRKMWATAYIHGHFFGGFRTTSRCERLHSMLSKFVHSRHNLRGFIEQILRCICQMRLREAQSELASVVGDLVLQSPLHALERSAANTLTREIFMLFRPMLTRACTLKVCSCTLTPSCEIYTLSKSGNPNKEWNVSHYQDRSIFKCSCFRMESLGIPCDHIVAVLVHLDAKEIPKSLLIDRWSKNARLKVWEFMENGPFCWES</sequence>
<dbReference type="InterPro" id="IPR006564">
    <property type="entry name" value="Znf_PMZ"/>
</dbReference>
<proteinExistence type="inferred from homology"/>
<evidence type="ECO:0000256" key="1">
    <source>
        <dbReference type="ARBA" id="ARBA00005889"/>
    </source>
</evidence>
<evidence type="ECO:0000259" key="7">
    <source>
        <dbReference type="PROSITE" id="PS50966"/>
    </source>
</evidence>
<dbReference type="InterPro" id="IPR031052">
    <property type="entry name" value="FHY3/FAR1"/>
</dbReference>
<dbReference type="InterPro" id="IPR007527">
    <property type="entry name" value="Znf_SWIM"/>
</dbReference>
<organism evidence="8 9">
    <name type="scientific">Arachis duranensis</name>
    <name type="common">Wild peanut</name>
    <dbReference type="NCBI Taxonomy" id="130453"/>
    <lineage>
        <taxon>Eukaryota</taxon>
        <taxon>Viridiplantae</taxon>
        <taxon>Streptophyta</taxon>
        <taxon>Embryophyta</taxon>
        <taxon>Tracheophyta</taxon>
        <taxon>Spermatophyta</taxon>
        <taxon>Magnoliopsida</taxon>
        <taxon>eudicotyledons</taxon>
        <taxon>Gunneridae</taxon>
        <taxon>Pentapetalae</taxon>
        <taxon>rosids</taxon>
        <taxon>fabids</taxon>
        <taxon>Fabales</taxon>
        <taxon>Fabaceae</taxon>
        <taxon>Papilionoideae</taxon>
        <taxon>50 kb inversion clade</taxon>
        <taxon>dalbergioids sensu lato</taxon>
        <taxon>Dalbergieae</taxon>
        <taxon>Pterocarpus clade</taxon>
        <taxon>Arachis</taxon>
    </lineage>
</organism>
<evidence type="ECO:0000256" key="4">
    <source>
        <dbReference type="ARBA" id="ARBA00022833"/>
    </source>
</evidence>
<dbReference type="PANTHER" id="PTHR31669:SF292">
    <property type="entry name" value="OS02G0262500 PROTEIN"/>
    <property type="match status" value="1"/>
</dbReference>
<dbReference type="Pfam" id="PF10551">
    <property type="entry name" value="MULE"/>
    <property type="match status" value="1"/>
</dbReference>
<keyword evidence="3 5" id="KW-0863">Zinc-finger</keyword>
<dbReference type="RefSeq" id="XP_052110155.1">
    <property type="nucleotide sequence ID" value="XM_052254195.1"/>
</dbReference>
<keyword evidence="6" id="KW-0539">Nucleus</keyword>
<comment type="subcellular location">
    <subcellularLocation>
        <location evidence="6">Nucleus</location>
    </subcellularLocation>
</comment>
<name>A0A9C6TA96_ARADU</name>
<keyword evidence="4 6" id="KW-0862">Zinc</keyword>
<feature type="domain" description="SWIM-type" evidence="7">
    <location>
        <begin position="450"/>
        <end position="486"/>
    </location>
</feature>
<gene>
    <name evidence="9" type="primary">LOC107464713</name>
</gene>
<dbReference type="PROSITE" id="PS50966">
    <property type="entry name" value="ZF_SWIM"/>
    <property type="match status" value="1"/>
</dbReference>
<comment type="function">
    <text evidence="6">Putative transcription activator involved in regulating light control of development.</text>
</comment>
<reference evidence="9" key="2">
    <citation type="submission" date="2025-08" db="UniProtKB">
        <authorList>
            <consortium name="RefSeq"/>
        </authorList>
    </citation>
    <scope>IDENTIFICATION</scope>
    <source>
        <tissue evidence="9">Whole plant</tissue>
    </source>
</reference>
<protein>
    <recommendedName>
        <fullName evidence="6">Protein FAR1-RELATED SEQUENCE</fullName>
    </recommendedName>
</protein>
<evidence type="ECO:0000313" key="9">
    <source>
        <dbReference type="RefSeq" id="XP_052110155.1"/>
    </source>
</evidence>
<dbReference type="GeneID" id="107464713"/>
<evidence type="ECO:0000256" key="2">
    <source>
        <dbReference type="ARBA" id="ARBA00022723"/>
    </source>
</evidence>